<feature type="repeat" description="TPR" evidence="3">
    <location>
        <begin position="229"/>
        <end position="262"/>
    </location>
</feature>
<dbReference type="PANTHER" id="PTHR44943">
    <property type="entry name" value="CELLULOSE SYNTHASE OPERON PROTEIN C"/>
    <property type="match status" value="1"/>
</dbReference>
<dbReference type="Pfam" id="PF13414">
    <property type="entry name" value="TPR_11"/>
    <property type="match status" value="1"/>
</dbReference>
<evidence type="ECO:0000256" key="3">
    <source>
        <dbReference type="PROSITE-ProRule" id="PRU00339"/>
    </source>
</evidence>
<accession>A0A7V2ZL64</accession>
<feature type="repeat" description="TPR" evidence="3">
    <location>
        <begin position="263"/>
        <end position="296"/>
    </location>
</feature>
<feature type="repeat" description="TPR" evidence="3">
    <location>
        <begin position="188"/>
        <end position="221"/>
    </location>
</feature>
<protein>
    <submittedName>
        <fullName evidence="4">Tetratricopeptide repeat protein</fullName>
    </submittedName>
</protein>
<evidence type="ECO:0000256" key="2">
    <source>
        <dbReference type="ARBA" id="ARBA00022803"/>
    </source>
</evidence>
<dbReference type="InterPro" id="IPR019734">
    <property type="entry name" value="TPR_rpt"/>
</dbReference>
<dbReference type="EMBL" id="DSUJ01000008">
    <property type="protein sequence ID" value="HFI92038.1"/>
    <property type="molecule type" value="Genomic_DNA"/>
</dbReference>
<dbReference type="Gene3D" id="1.25.40.10">
    <property type="entry name" value="Tetratricopeptide repeat domain"/>
    <property type="match status" value="3"/>
</dbReference>
<dbReference type="SMART" id="SM00028">
    <property type="entry name" value="TPR"/>
    <property type="match status" value="6"/>
</dbReference>
<dbReference type="Pfam" id="PF13432">
    <property type="entry name" value="TPR_16"/>
    <property type="match status" value="2"/>
</dbReference>
<keyword evidence="1" id="KW-0677">Repeat</keyword>
<dbReference type="PROSITE" id="PS50005">
    <property type="entry name" value="TPR"/>
    <property type="match status" value="6"/>
</dbReference>
<proteinExistence type="predicted"/>
<dbReference type="AlphaFoldDB" id="A0A7V2ZL64"/>
<sequence>MKKSNLFYAAFVVFGMLLMGYQCSSTEITSAKLYIQQKNYDKALEVLQKEIQKNPQSDQGYYLLGVVYSEKGDYQNMVQNFNKSLSISKTYEKEIKDYKKSTWVTVFNRGVAFFQRAAKIQDEDSMMVYFDKAVADFKAAAEIEPDSADSYKNLAFAYMSKGDNQSAIAPLQKIIDLEKAKDGYKYLGEIYYVMGSNLKNQGKDAEAKEYFNKAIDVLSEGRKLYPDDTDMLLFLSNAYIGADRISEATSQFEAGVKAEPNNKYYRYNYGVLLLGAEKFAEAEEQFKKALEIDPNYNNAIYNLGVTYLKWGLAIQKKAEAENRIDESYKDKYRAALPYLEKAVEMPEADANTWELLGRVYSVLGMNEEATKAFDKADQLRK</sequence>
<evidence type="ECO:0000313" key="4">
    <source>
        <dbReference type="EMBL" id="HFI92038.1"/>
    </source>
</evidence>
<gene>
    <name evidence="4" type="ORF">ENS31_11020</name>
</gene>
<feature type="repeat" description="TPR" evidence="3">
    <location>
        <begin position="148"/>
        <end position="181"/>
    </location>
</feature>
<dbReference type="SUPFAM" id="SSF48452">
    <property type="entry name" value="TPR-like"/>
    <property type="match status" value="2"/>
</dbReference>
<organism evidence="4">
    <name type="scientific">Ignavibacterium album</name>
    <dbReference type="NCBI Taxonomy" id="591197"/>
    <lineage>
        <taxon>Bacteria</taxon>
        <taxon>Pseudomonadati</taxon>
        <taxon>Ignavibacteriota</taxon>
        <taxon>Ignavibacteria</taxon>
        <taxon>Ignavibacteriales</taxon>
        <taxon>Ignavibacteriaceae</taxon>
        <taxon>Ignavibacterium</taxon>
    </lineage>
</organism>
<feature type="repeat" description="TPR" evidence="3">
    <location>
        <begin position="58"/>
        <end position="91"/>
    </location>
</feature>
<dbReference type="InterPro" id="IPR051685">
    <property type="entry name" value="Ycf3/AcsC/BcsC/TPR_MFPF"/>
</dbReference>
<keyword evidence="2 3" id="KW-0802">TPR repeat</keyword>
<comment type="caution">
    <text evidence="4">The sequence shown here is derived from an EMBL/GenBank/DDBJ whole genome shotgun (WGS) entry which is preliminary data.</text>
</comment>
<dbReference type="InterPro" id="IPR011990">
    <property type="entry name" value="TPR-like_helical_dom_sf"/>
</dbReference>
<evidence type="ECO:0000256" key="1">
    <source>
        <dbReference type="ARBA" id="ARBA00022737"/>
    </source>
</evidence>
<feature type="repeat" description="TPR" evidence="3">
    <location>
        <begin position="24"/>
        <end position="57"/>
    </location>
</feature>
<name>A0A7V2ZL64_9BACT</name>
<reference evidence="4" key="1">
    <citation type="journal article" date="2020" name="mSystems">
        <title>Genome- and Community-Level Interaction Insights into Carbon Utilization and Element Cycling Functions of Hydrothermarchaeota in Hydrothermal Sediment.</title>
        <authorList>
            <person name="Zhou Z."/>
            <person name="Liu Y."/>
            <person name="Xu W."/>
            <person name="Pan J."/>
            <person name="Luo Z.H."/>
            <person name="Li M."/>
        </authorList>
    </citation>
    <scope>NUCLEOTIDE SEQUENCE [LARGE SCALE GENOMIC DNA]</scope>
    <source>
        <strain evidence="4">SpSt-479</strain>
    </source>
</reference>
<dbReference type="Pfam" id="PF13181">
    <property type="entry name" value="TPR_8"/>
    <property type="match status" value="2"/>
</dbReference>
<dbReference type="PROSITE" id="PS50293">
    <property type="entry name" value="TPR_REGION"/>
    <property type="match status" value="1"/>
</dbReference>
<dbReference type="PANTHER" id="PTHR44943:SF8">
    <property type="entry name" value="TPR REPEAT-CONTAINING PROTEIN MJ0263"/>
    <property type="match status" value="1"/>
</dbReference>